<keyword evidence="4" id="KW-1185">Reference proteome</keyword>
<reference evidence="3" key="2">
    <citation type="submission" date="2024-06" db="UniProtKB">
        <authorList>
            <consortium name="EnsemblMetazoa"/>
        </authorList>
    </citation>
    <scope>IDENTIFICATION</scope>
</reference>
<feature type="region of interest" description="Disordered" evidence="2">
    <location>
        <begin position="331"/>
        <end position="356"/>
    </location>
</feature>
<keyword evidence="1" id="KW-0175">Coiled coil</keyword>
<dbReference type="AlphaFoldDB" id="A0AAN0IXD2"/>
<sequence>MADLIEEPNCKRPHLIGNTPISQSTNEHDQFDFLKMKKLIASIKSLEESIQEQKDRRNVLFAEISQAKSESDESVLKLVSDIIKDLKKYKEEWESRMKELTHFHDSFGFNVEESCKLSFCLVDLFYPTILEISVVNENMGAKISPSILPPLLTPVTTKSRDASGEYNILATGKYIYFFNKVIAATNARSSHFQELFPIKTAAPNIEVTYCPEFVPPKSFLADCDNKELVTSILVDVIPQLFVLRTSLKTEKAIKDVFIQTMRTDVHFDTLAVKGLKVSKDAYFGRWLKIHYGNKFLIKDNECLTELPVTLHQSSRPDFCLLPKSNSFSAVSVSTQPEEDEDPEQISISSEEEQEGVEEEEYSKKQKAQALANMVAVVGFLVTNAIVEDKKFHKITIYGLQCCYIDDCASLMKLVLDFKKNVSQLFEYKGTQRIGDQIARVSAIIEKESQL</sequence>
<evidence type="ECO:0000256" key="2">
    <source>
        <dbReference type="SAM" id="MobiDB-lite"/>
    </source>
</evidence>
<evidence type="ECO:0000256" key="1">
    <source>
        <dbReference type="SAM" id="Coils"/>
    </source>
</evidence>
<feature type="coiled-coil region" evidence="1">
    <location>
        <begin position="36"/>
        <end position="70"/>
    </location>
</feature>
<feature type="compositionally biased region" description="Acidic residues" evidence="2">
    <location>
        <begin position="336"/>
        <end position="356"/>
    </location>
</feature>
<accession>A0AAN0IXD2</accession>
<reference evidence="4" key="1">
    <citation type="journal article" date="2010" name="Nature">
        <title>The Amphimedon queenslandica genome and the evolution of animal complexity.</title>
        <authorList>
            <person name="Srivastava M."/>
            <person name="Simakov O."/>
            <person name="Chapman J."/>
            <person name="Fahey B."/>
            <person name="Gauthier M.E."/>
            <person name="Mitros T."/>
            <person name="Richards G.S."/>
            <person name="Conaco C."/>
            <person name="Dacre M."/>
            <person name="Hellsten U."/>
            <person name="Larroux C."/>
            <person name="Putnam N.H."/>
            <person name="Stanke M."/>
            <person name="Adamska M."/>
            <person name="Darling A."/>
            <person name="Degnan S.M."/>
            <person name="Oakley T.H."/>
            <person name="Plachetzki D.C."/>
            <person name="Zhai Y."/>
            <person name="Adamski M."/>
            <person name="Calcino A."/>
            <person name="Cummins S.F."/>
            <person name="Goodstein D.M."/>
            <person name="Harris C."/>
            <person name="Jackson D.J."/>
            <person name="Leys S.P."/>
            <person name="Shu S."/>
            <person name="Woodcroft B.J."/>
            <person name="Vervoort M."/>
            <person name="Kosik K.S."/>
            <person name="Manning G."/>
            <person name="Degnan B.M."/>
            <person name="Rokhsar D.S."/>
        </authorList>
    </citation>
    <scope>NUCLEOTIDE SEQUENCE [LARGE SCALE GENOMIC DNA]</scope>
</reference>
<dbReference type="KEGG" id="aqu:109580430"/>
<dbReference type="EnsemblMetazoa" id="XM_019993549.1">
    <property type="protein sequence ID" value="XP_019849108.1"/>
    <property type="gene ID" value="LOC109580430"/>
</dbReference>
<evidence type="ECO:0000313" key="4">
    <source>
        <dbReference type="Proteomes" id="UP000007879"/>
    </source>
</evidence>
<proteinExistence type="predicted"/>
<organism evidence="3 4">
    <name type="scientific">Amphimedon queenslandica</name>
    <name type="common">Sponge</name>
    <dbReference type="NCBI Taxonomy" id="400682"/>
    <lineage>
        <taxon>Eukaryota</taxon>
        <taxon>Metazoa</taxon>
        <taxon>Porifera</taxon>
        <taxon>Demospongiae</taxon>
        <taxon>Heteroscleromorpha</taxon>
        <taxon>Haplosclerida</taxon>
        <taxon>Niphatidae</taxon>
        <taxon>Amphimedon</taxon>
    </lineage>
</organism>
<dbReference type="Proteomes" id="UP000007879">
    <property type="component" value="Unassembled WGS sequence"/>
</dbReference>
<name>A0AAN0IXD2_AMPQE</name>
<evidence type="ECO:0000313" key="3">
    <source>
        <dbReference type="EnsemblMetazoa" id="XP_019849108.1"/>
    </source>
</evidence>
<protein>
    <submittedName>
        <fullName evidence="3">Uncharacterized protein</fullName>
    </submittedName>
</protein>
<dbReference type="GeneID" id="109580430"/>
<dbReference type="RefSeq" id="XP_019849108.1">
    <property type="nucleotide sequence ID" value="XM_019993549.1"/>
</dbReference>